<reference evidence="2 3" key="1">
    <citation type="journal article" date="2024" name="Nat. Commun.">
        <title>Phylogenomics reveals the evolutionary origins of lichenization in chlorophyte algae.</title>
        <authorList>
            <person name="Puginier C."/>
            <person name="Libourel C."/>
            <person name="Otte J."/>
            <person name="Skaloud P."/>
            <person name="Haon M."/>
            <person name="Grisel S."/>
            <person name="Petersen M."/>
            <person name="Berrin J.G."/>
            <person name="Delaux P.M."/>
            <person name="Dal Grande F."/>
            <person name="Keller J."/>
        </authorList>
    </citation>
    <scope>NUCLEOTIDE SEQUENCE [LARGE SCALE GENOMIC DNA]</scope>
    <source>
        <strain evidence="2 3">SAG 2036</strain>
    </source>
</reference>
<dbReference type="Proteomes" id="UP001465755">
    <property type="component" value="Unassembled WGS sequence"/>
</dbReference>
<feature type="region of interest" description="Disordered" evidence="1">
    <location>
        <begin position="1"/>
        <end position="21"/>
    </location>
</feature>
<evidence type="ECO:0000256" key="1">
    <source>
        <dbReference type="SAM" id="MobiDB-lite"/>
    </source>
</evidence>
<keyword evidence="3" id="KW-1185">Reference proteome</keyword>
<dbReference type="AlphaFoldDB" id="A0AAW1NPQ9"/>
<name>A0AAW1NPQ9_9CHLO</name>
<organism evidence="2 3">
    <name type="scientific">Symbiochloris irregularis</name>
    <dbReference type="NCBI Taxonomy" id="706552"/>
    <lineage>
        <taxon>Eukaryota</taxon>
        <taxon>Viridiplantae</taxon>
        <taxon>Chlorophyta</taxon>
        <taxon>core chlorophytes</taxon>
        <taxon>Trebouxiophyceae</taxon>
        <taxon>Trebouxiales</taxon>
        <taxon>Trebouxiaceae</taxon>
        <taxon>Symbiochloris</taxon>
    </lineage>
</organism>
<accession>A0AAW1NPQ9</accession>
<evidence type="ECO:0000313" key="2">
    <source>
        <dbReference type="EMBL" id="KAK9794069.1"/>
    </source>
</evidence>
<gene>
    <name evidence="2" type="ORF">WJX73_006073</name>
</gene>
<protein>
    <submittedName>
        <fullName evidence="2">Uncharacterized protein</fullName>
    </submittedName>
</protein>
<proteinExistence type="predicted"/>
<comment type="caution">
    <text evidence="2">The sequence shown here is derived from an EMBL/GenBank/DDBJ whole genome shotgun (WGS) entry which is preliminary data.</text>
</comment>
<dbReference type="EMBL" id="JALJOQ010000142">
    <property type="protein sequence ID" value="KAK9794069.1"/>
    <property type="molecule type" value="Genomic_DNA"/>
</dbReference>
<evidence type="ECO:0000313" key="3">
    <source>
        <dbReference type="Proteomes" id="UP001465755"/>
    </source>
</evidence>
<sequence length="435" mass="49069">MAMLHRQNSRHHRAKGLREVQTSECPRPYERQSLEDIKSKVVRPYLFGGNREPCESCKEGEVGEFCQFKRPAEDKHWDFYHSAHICDPERKQLIVDWAIQQGFNDVLQFTPCDFWPLLKDRSLWLMGDSLMKDMWVAMVCFMREFWDLVITEKPGNADEEALAYLEEVTTRRPSDLALMLDAPLCAEFKAAGGSGRICFLKVNTAEEGISVAMPLLQHMARNTQPLVLFNFGLWHHRPLMLASSLKQLLTLLNTGNYPMMIWRDTSPQHFNTSDGLYIINDGELPYTCVPYKGVTLTSDHKLVGTADTSPGIMTGLWRNEVAATVIPPSMPNLLTWNDTAMMWNFHRSNIGKGWDVWCANLSPKPAARGHSVFSAQHRRIAGLQQGMSGGEGLAARPEALVAPSSRSHLRLLQGGLQGMPVSPCCSFPGPRMWLV</sequence>